<evidence type="ECO:0000256" key="5">
    <source>
        <dbReference type="ARBA" id="ARBA00023242"/>
    </source>
</evidence>
<dbReference type="PANTHER" id="PTHR46481:SF10">
    <property type="entry name" value="ZINC FINGER BED DOMAIN-CONTAINING PROTEIN 39"/>
    <property type="match status" value="1"/>
</dbReference>
<accession>A0A151JAY5</accession>
<dbReference type="STRING" id="471704.A0A151JAY5"/>
<proteinExistence type="predicted"/>
<evidence type="ECO:0000256" key="4">
    <source>
        <dbReference type="ARBA" id="ARBA00022833"/>
    </source>
</evidence>
<dbReference type="GO" id="GO:0005634">
    <property type="term" value="C:nucleus"/>
    <property type="evidence" value="ECO:0007669"/>
    <property type="project" value="UniProtKB-SubCell"/>
</dbReference>
<gene>
    <name evidence="6" type="ORF">ALC57_05329</name>
</gene>
<sequence length="148" mass="17360">MGGQQYRTNHFMELLLIKRSKQLQEKFRNCCETANVKMLMPIIDVCTRWNSTFQMITWSLKMKTPLNILCDNNDSLNKYRLTNEEWALNISVANYLRPFQCLLTLLSGEKYCTLSMVVIGINLLLDKVESWAHELNNKNDRCAVDEFE</sequence>
<name>A0A151JAY5_9HYME</name>
<dbReference type="Proteomes" id="UP000078492">
    <property type="component" value="Unassembled WGS sequence"/>
</dbReference>
<evidence type="ECO:0000256" key="1">
    <source>
        <dbReference type="ARBA" id="ARBA00004123"/>
    </source>
</evidence>
<evidence type="ECO:0000256" key="3">
    <source>
        <dbReference type="ARBA" id="ARBA00022771"/>
    </source>
</evidence>
<dbReference type="EMBL" id="KQ979199">
    <property type="protein sequence ID" value="KYN22274.1"/>
    <property type="molecule type" value="Genomic_DNA"/>
</dbReference>
<dbReference type="InterPro" id="IPR012337">
    <property type="entry name" value="RNaseH-like_sf"/>
</dbReference>
<keyword evidence="4" id="KW-0862">Zinc</keyword>
<dbReference type="InterPro" id="IPR052035">
    <property type="entry name" value="ZnF_BED_domain_contain"/>
</dbReference>
<dbReference type="PANTHER" id="PTHR46481">
    <property type="entry name" value="ZINC FINGER BED DOMAIN-CONTAINING PROTEIN 4"/>
    <property type="match status" value="1"/>
</dbReference>
<dbReference type="GO" id="GO:0008270">
    <property type="term" value="F:zinc ion binding"/>
    <property type="evidence" value="ECO:0007669"/>
    <property type="project" value="UniProtKB-KW"/>
</dbReference>
<evidence type="ECO:0000313" key="6">
    <source>
        <dbReference type="EMBL" id="KYN22274.1"/>
    </source>
</evidence>
<keyword evidence="7" id="KW-1185">Reference proteome</keyword>
<keyword evidence="2" id="KW-0479">Metal-binding</keyword>
<reference evidence="6 7" key="1">
    <citation type="submission" date="2015-09" db="EMBL/GenBank/DDBJ databases">
        <title>Trachymyrmex cornetzi WGS genome.</title>
        <authorList>
            <person name="Nygaard S."/>
            <person name="Hu H."/>
            <person name="Boomsma J."/>
            <person name="Zhang G."/>
        </authorList>
    </citation>
    <scope>NUCLEOTIDE SEQUENCE [LARGE SCALE GENOMIC DNA]</scope>
    <source>
        <strain evidence="6">Tcor2-1</strain>
        <tissue evidence="6">Whole body</tissue>
    </source>
</reference>
<organism evidence="6 7">
    <name type="scientific">Trachymyrmex cornetzi</name>
    <dbReference type="NCBI Taxonomy" id="471704"/>
    <lineage>
        <taxon>Eukaryota</taxon>
        <taxon>Metazoa</taxon>
        <taxon>Ecdysozoa</taxon>
        <taxon>Arthropoda</taxon>
        <taxon>Hexapoda</taxon>
        <taxon>Insecta</taxon>
        <taxon>Pterygota</taxon>
        <taxon>Neoptera</taxon>
        <taxon>Endopterygota</taxon>
        <taxon>Hymenoptera</taxon>
        <taxon>Apocrita</taxon>
        <taxon>Aculeata</taxon>
        <taxon>Formicoidea</taxon>
        <taxon>Formicidae</taxon>
        <taxon>Myrmicinae</taxon>
        <taxon>Trachymyrmex</taxon>
    </lineage>
</organism>
<dbReference type="SUPFAM" id="SSF53098">
    <property type="entry name" value="Ribonuclease H-like"/>
    <property type="match status" value="1"/>
</dbReference>
<protein>
    <recommendedName>
        <fullName evidence="8">Zinc finger BED domain-containing protein 4</fullName>
    </recommendedName>
</protein>
<evidence type="ECO:0000256" key="2">
    <source>
        <dbReference type="ARBA" id="ARBA00022723"/>
    </source>
</evidence>
<evidence type="ECO:0000313" key="7">
    <source>
        <dbReference type="Proteomes" id="UP000078492"/>
    </source>
</evidence>
<comment type="subcellular location">
    <subcellularLocation>
        <location evidence="1">Nucleus</location>
    </subcellularLocation>
</comment>
<evidence type="ECO:0008006" key="8">
    <source>
        <dbReference type="Google" id="ProtNLM"/>
    </source>
</evidence>
<keyword evidence="3" id="KW-0863">Zinc-finger</keyword>
<dbReference type="AlphaFoldDB" id="A0A151JAY5"/>
<keyword evidence="5" id="KW-0539">Nucleus</keyword>